<dbReference type="InterPro" id="IPR003172">
    <property type="entry name" value="ML_dom"/>
</dbReference>
<comment type="function">
    <text evidence="1">Catalyzes the intermembrane transfer of phosphatidylglycerol and phosphatidylinositol.</text>
</comment>
<dbReference type="InterPro" id="IPR014756">
    <property type="entry name" value="Ig_E-set"/>
</dbReference>
<comment type="similarity">
    <text evidence="2">Belongs to the NPC2 family.</text>
</comment>
<keyword evidence="5" id="KW-0813">Transport</keyword>
<dbReference type="OrthoDB" id="6409159at2759"/>
<evidence type="ECO:0000313" key="11">
    <source>
        <dbReference type="Proteomes" id="UP000053259"/>
    </source>
</evidence>
<evidence type="ECO:0000256" key="4">
    <source>
        <dbReference type="ARBA" id="ARBA00016056"/>
    </source>
</evidence>
<evidence type="ECO:0000256" key="7">
    <source>
        <dbReference type="ARBA" id="ARBA00023055"/>
    </source>
</evidence>
<organism evidence="10 11">
    <name type="scientific">Verruconis gallopava</name>
    <dbReference type="NCBI Taxonomy" id="253628"/>
    <lineage>
        <taxon>Eukaryota</taxon>
        <taxon>Fungi</taxon>
        <taxon>Dikarya</taxon>
        <taxon>Ascomycota</taxon>
        <taxon>Pezizomycotina</taxon>
        <taxon>Dothideomycetes</taxon>
        <taxon>Pleosporomycetidae</taxon>
        <taxon>Venturiales</taxon>
        <taxon>Sympoventuriaceae</taxon>
        <taxon>Verruconis</taxon>
    </lineage>
</organism>
<feature type="signal peptide" evidence="8">
    <location>
        <begin position="1"/>
        <end position="15"/>
    </location>
</feature>
<keyword evidence="11" id="KW-1185">Reference proteome</keyword>
<dbReference type="GeneID" id="27311257"/>
<feature type="chain" id="PRO_5011977568" description="Phosphatidylglycerol/phosphatidylinositol transfer protein" evidence="8">
    <location>
        <begin position="16"/>
        <end position="169"/>
    </location>
</feature>
<dbReference type="AlphaFoldDB" id="A0A0D1YZI7"/>
<protein>
    <recommendedName>
        <fullName evidence="4">Phosphatidylglycerol/phosphatidylinositol transfer protein</fullName>
    </recommendedName>
</protein>
<sequence length="169" mass="18310">MKLSVLLSTIAYVTAASAALGWSSSNGDQIRLSEDLQVPGSNPLLFCEDPTDNILTIDNVDLDPNPPEAGKKLSIVASGTLHKDIEPGAKVHLQVKFGLITLINQEADLCDQVKNVELECPLKAGDLTLTKEVDLPAQIPPGKYSVLADVYTKDKEKITCLTADVWFHR</sequence>
<accession>A0A0D1YZI7</accession>
<keyword evidence="6 8" id="KW-0732">Signal</keyword>
<dbReference type="SUPFAM" id="SSF81296">
    <property type="entry name" value="E set domains"/>
    <property type="match status" value="1"/>
</dbReference>
<dbReference type="CDD" id="cd00917">
    <property type="entry name" value="PG-PI_TP"/>
    <property type="match status" value="1"/>
</dbReference>
<comment type="subunit">
    <text evidence="3">Monomer.</text>
</comment>
<dbReference type="HOGENOM" id="CLU_097982_0_0_1"/>
<evidence type="ECO:0000256" key="5">
    <source>
        <dbReference type="ARBA" id="ARBA00022448"/>
    </source>
</evidence>
<keyword evidence="7" id="KW-0445">Lipid transport</keyword>
<evidence type="ECO:0000259" key="9">
    <source>
        <dbReference type="SMART" id="SM00737"/>
    </source>
</evidence>
<dbReference type="Gene3D" id="2.60.40.770">
    <property type="match status" value="1"/>
</dbReference>
<dbReference type="GO" id="GO:0032934">
    <property type="term" value="F:sterol binding"/>
    <property type="evidence" value="ECO:0007669"/>
    <property type="project" value="InterPro"/>
</dbReference>
<dbReference type="GO" id="GO:0032366">
    <property type="term" value="P:intracellular sterol transport"/>
    <property type="evidence" value="ECO:0007669"/>
    <property type="project" value="InterPro"/>
</dbReference>
<dbReference type="InParanoid" id="A0A0D1YZI7"/>
<evidence type="ECO:0000256" key="6">
    <source>
        <dbReference type="ARBA" id="ARBA00022729"/>
    </source>
</evidence>
<evidence type="ECO:0000256" key="2">
    <source>
        <dbReference type="ARBA" id="ARBA00006370"/>
    </source>
</evidence>
<dbReference type="PANTHER" id="PTHR11306">
    <property type="entry name" value="NIEMANN PICK TYPE C2 PROTEIN NPC2-RELATED"/>
    <property type="match status" value="1"/>
</dbReference>
<reference evidence="10 11" key="1">
    <citation type="submission" date="2015-01" db="EMBL/GenBank/DDBJ databases">
        <title>The Genome Sequence of Ochroconis gallopava CBS43764.</title>
        <authorList>
            <consortium name="The Broad Institute Genomics Platform"/>
            <person name="Cuomo C."/>
            <person name="de Hoog S."/>
            <person name="Gorbushina A."/>
            <person name="Stielow B."/>
            <person name="Teixiera M."/>
            <person name="Abouelleil A."/>
            <person name="Chapman S.B."/>
            <person name="Priest M."/>
            <person name="Young S.K."/>
            <person name="Wortman J."/>
            <person name="Nusbaum C."/>
            <person name="Birren B."/>
        </authorList>
    </citation>
    <scope>NUCLEOTIDE SEQUENCE [LARGE SCALE GENOMIC DNA]</scope>
    <source>
        <strain evidence="10 11">CBS 43764</strain>
    </source>
</reference>
<dbReference type="EMBL" id="KN847536">
    <property type="protein sequence ID" value="KIW06117.1"/>
    <property type="molecule type" value="Genomic_DNA"/>
</dbReference>
<proteinExistence type="inferred from homology"/>
<dbReference type="InterPro" id="IPR033917">
    <property type="entry name" value="ML_PG-PI_TP"/>
</dbReference>
<evidence type="ECO:0000313" key="10">
    <source>
        <dbReference type="EMBL" id="KIW06117.1"/>
    </source>
</evidence>
<dbReference type="Proteomes" id="UP000053259">
    <property type="component" value="Unassembled WGS sequence"/>
</dbReference>
<name>A0A0D1YZI7_9PEZI</name>
<dbReference type="STRING" id="253628.A0A0D1YZI7"/>
<gene>
    <name evidence="10" type="ORF">PV09_03284</name>
</gene>
<feature type="domain" description="MD-2-related lipid-recognition" evidence="9">
    <location>
        <begin position="47"/>
        <end position="165"/>
    </location>
</feature>
<dbReference type="InterPro" id="IPR039670">
    <property type="entry name" value="NPC2-like"/>
</dbReference>
<dbReference type="FunFam" id="2.60.40.770:FF:000004">
    <property type="entry name" value="Phosphatidylglycerol/phosphatidylinositol transfer protein"/>
    <property type="match status" value="1"/>
</dbReference>
<dbReference type="SMART" id="SM00737">
    <property type="entry name" value="ML"/>
    <property type="match status" value="1"/>
</dbReference>
<dbReference type="Pfam" id="PF02221">
    <property type="entry name" value="E1_DerP2_DerF2"/>
    <property type="match status" value="1"/>
</dbReference>
<dbReference type="VEuPathDB" id="FungiDB:PV09_03284"/>
<dbReference type="FunCoup" id="A0A0D1YZI7">
    <property type="interactions" value="113"/>
</dbReference>
<evidence type="ECO:0000256" key="1">
    <source>
        <dbReference type="ARBA" id="ARBA00002053"/>
    </source>
</evidence>
<evidence type="ECO:0000256" key="3">
    <source>
        <dbReference type="ARBA" id="ARBA00011245"/>
    </source>
</evidence>
<evidence type="ECO:0000256" key="8">
    <source>
        <dbReference type="SAM" id="SignalP"/>
    </source>
</evidence>
<dbReference type="PANTHER" id="PTHR11306:SF0">
    <property type="entry name" value="PHOSPHATIDYLGLYCEROL_PHOSPHATIDYLINOSITOL TRANSFER PROTEIN"/>
    <property type="match status" value="1"/>
</dbReference>
<dbReference type="RefSeq" id="XP_016215986.1">
    <property type="nucleotide sequence ID" value="XM_016356463.1"/>
</dbReference>